<feature type="transmembrane region" description="Helical" evidence="5">
    <location>
        <begin position="27"/>
        <end position="50"/>
    </location>
</feature>
<dbReference type="AlphaFoldDB" id="A0AAN7JFT6"/>
<comment type="caution">
    <text evidence="7">The sequence shown here is derived from an EMBL/GenBank/DDBJ whole genome shotgun (WGS) entry which is preliminary data.</text>
</comment>
<evidence type="ECO:0000256" key="2">
    <source>
        <dbReference type="ARBA" id="ARBA00022692"/>
    </source>
</evidence>
<evidence type="ECO:0000313" key="8">
    <source>
        <dbReference type="Proteomes" id="UP001345219"/>
    </source>
</evidence>
<reference evidence="7 8" key="1">
    <citation type="journal article" date="2023" name="Hortic Res">
        <title>Pangenome of water caltrop reveals structural variations and asymmetric subgenome divergence after allopolyploidization.</title>
        <authorList>
            <person name="Zhang X."/>
            <person name="Chen Y."/>
            <person name="Wang L."/>
            <person name="Yuan Y."/>
            <person name="Fang M."/>
            <person name="Shi L."/>
            <person name="Lu R."/>
            <person name="Comes H.P."/>
            <person name="Ma Y."/>
            <person name="Chen Y."/>
            <person name="Huang G."/>
            <person name="Zhou Y."/>
            <person name="Zheng Z."/>
            <person name="Qiu Y."/>
        </authorList>
    </citation>
    <scope>NUCLEOTIDE SEQUENCE [LARGE SCALE GENOMIC DNA]</scope>
    <source>
        <tissue evidence="7">Roots</tissue>
    </source>
</reference>
<dbReference type="Proteomes" id="UP001345219">
    <property type="component" value="Chromosome 19"/>
</dbReference>
<name>A0AAN7JFT6_9MYRT</name>
<keyword evidence="3 5" id="KW-1133">Transmembrane helix</keyword>
<evidence type="ECO:0000256" key="4">
    <source>
        <dbReference type="ARBA" id="ARBA00023136"/>
    </source>
</evidence>
<dbReference type="InterPro" id="IPR044839">
    <property type="entry name" value="NDR1-like"/>
</dbReference>
<comment type="subcellular location">
    <subcellularLocation>
        <location evidence="1">Membrane</location>
        <topology evidence="1">Single-pass membrane protein</topology>
    </subcellularLocation>
</comment>
<protein>
    <recommendedName>
        <fullName evidence="6">Late embryogenesis abundant protein LEA-2 subgroup domain-containing protein</fullName>
    </recommendedName>
</protein>
<evidence type="ECO:0000256" key="5">
    <source>
        <dbReference type="SAM" id="Phobius"/>
    </source>
</evidence>
<dbReference type="GO" id="GO:0005886">
    <property type="term" value="C:plasma membrane"/>
    <property type="evidence" value="ECO:0007669"/>
    <property type="project" value="TreeGrafter"/>
</dbReference>
<keyword evidence="8" id="KW-1185">Reference proteome</keyword>
<evidence type="ECO:0000256" key="1">
    <source>
        <dbReference type="ARBA" id="ARBA00004167"/>
    </source>
</evidence>
<organism evidence="7 8">
    <name type="scientific">Trapa incisa</name>
    <dbReference type="NCBI Taxonomy" id="236973"/>
    <lineage>
        <taxon>Eukaryota</taxon>
        <taxon>Viridiplantae</taxon>
        <taxon>Streptophyta</taxon>
        <taxon>Embryophyta</taxon>
        <taxon>Tracheophyta</taxon>
        <taxon>Spermatophyta</taxon>
        <taxon>Magnoliopsida</taxon>
        <taxon>eudicotyledons</taxon>
        <taxon>Gunneridae</taxon>
        <taxon>Pentapetalae</taxon>
        <taxon>rosids</taxon>
        <taxon>malvids</taxon>
        <taxon>Myrtales</taxon>
        <taxon>Lythraceae</taxon>
        <taxon>Trapa</taxon>
    </lineage>
</organism>
<gene>
    <name evidence="7" type="ORF">SAY87_025482</name>
</gene>
<keyword evidence="4 5" id="KW-0472">Membrane</keyword>
<feature type="domain" description="Late embryogenesis abundant protein LEA-2 subgroup" evidence="6">
    <location>
        <begin position="81"/>
        <end position="179"/>
    </location>
</feature>
<dbReference type="Pfam" id="PF03168">
    <property type="entry name" value="LEA_2"/>
    <property type="match status" value="1"/>
</dbReference>
<evidence type="ECO:0000313" key="7">
    <source>
        <dbReference type="EMBL" id="KAK4741894.1"/>
    </source>
</evidence>
<sequence>MANATRPQGHRPPPAQGDGGLVRFLKLALVVLLTVIIILGLVVLIAWLVIRPKHVTFSVEDVYVYNYNLTHDRLDATFDLTLAINNRNRHVSFYYDFAELSVKYEDNTLAVDTIPPFHQGHRNVTRLYVKREVKGVALRQPVSRNLRLERTSGTVVLDVTVRSRVRYKVGAWKSRDRTVGIYCSPVLGHFNRSKNFKGTKCSIEIK</sequence>
<evidence type="ECO:0000256" key="3">
    <source>
        <dbReference type="ARBA" id="ARBA00022989"/>
    </source>
</evidence>
<dbReference type="GO" id="GO:0098542">
    <property type="term" value="P:defense response to other organism"/>
    <property type="evidence" value="ECO:0007669"/>
    <property type="project" value="InterPro"/>
</dbReference>
<dbReference type="InterPro" id="IPR004864">
    <property type="entry name" value="LEA_2"/>
</dbReference>
<evidence type="ECO:0000259" key="6">
    <source>
        <dbReference type="Pfam" id="PF03168"/>
    </source>
</evidence>
<keyword evidence="2 5" id="KW-0812">Transmembrane</keyword>
<dbReference type="PANTHER" id="PTHR31234">
    <property type="entry name" value="LATE EMBRYOGENESIS ABUNDANT (LEA) HYDROXYPROLINE-RICH GLYCOPROTEIN FAMILY"/>
    <property type="match status" value="1"/>
</dbReference>
<dbReference type="PANTHER" id="PTHR31234:SF39">
    <property type="entry name" value="HARPIN-INDUCED PROTEIN 1 CONTAINING PROTEIN, EXPRESSED"/>
    <property type="match status" value="1"/>
</dbReference>
<proteinExistence type="predicted"/>
<accession>A0AAN7JFT6</accession>
<dbReference type="EMBL" id="JAXIOK010000024">
    <property type="protein sequence ID" value="KAK4741894.1"/>
    <property type="molecule type" value="Genomic_DNA"/>
</dbReference>